<dbReference type="SMART" id="SM00179">
    <property type="entry name" value="EGF_CA"/>
    <property type="match status" value="5"/>
</dbReference>
<keyword evidence="3" id="KW-0677">Repeat</keyword>
<dbReference type="Pfam" id="PF07645">
    <property type="entry name" value="EGF_CA"/>
    <property type="match status" value="3"/>
</dbReference>
<feature type="domain" description="EGF-like" evidence="10">
    <location>
        <begin position="499"/>
        <end position="539"/>
    </location>
</feature>
<feature type="compositionally biased region" description="Polar residues" evidence="9">
    <location>
        <begin position="952"/>
        <end position="964"/>
    </location>
</feature>
<dbReference type="PANTHER" id="PTHR24042">
    <property type="entry name" value="NEL HOMOLOG"/>
    <property type="match status" value="1"/>
</dbReference>
<dbReference type="Pfam" id="PF00093">
    <property type="entry name" value="VWC"/>
    <property type="match status" value="3"/>
</dbReference>
<dbReference type="SUPFAM" id="SSF49899">
    <property type="entry name" value="Concanavalin A-like lectins/glucanases"/>
    <property type="match status" value="1"/>
</dbReference>
<dbReference type="GeneID" id="106463659"/>
<dbReference type="Pfam" id="PF12947">
    <property type="entry name" value="EGF_3"/>
    <property type="match status" value="1"/>
</dbReference>
<keyword evidence="8" id="KW-0175">Coiled coil</keyword>
<name>A0ABM1STH2_LIMPO</name>
<feature type="domain" description="EGF-like" evidence="10">
    <location>
        <begin position="413"/>
        <end position="452"/>
    </location>
</feature>
<evidence type="ECO:0000256" key="8">
    <source>
        <dbReference type="SAM" id="Coils"/>
    </source>
</evidence>
<dbReference type="RefSeq" id="XP_022246928.1">
    <property type="nucleotide sequence ID" value="XM_022391220.1"/>
</dbReference>
<dbReference type="SUPFAM" id="SSF57603">
    <property type="entry name" value="FnI-like domain"/>
    <property type="match status" value="4"/>
</dbReference>
<dbReference type="InterPro" id="IPR001791">
    <property type="entry name" value="Laminin_G"/>
</dbReference>
<feature type="domain" description="EGF-like" evidence="10">
    <location>
        <begin position="572"/>
        <end position="610"/>
    </location>
</feature>
<dbReference type="InterPro" id="IPR013320">
    <property type="entry name" value="ConA-like_dom_sf"/>
</dbReference>
<dbReference type="SMART" id="SM00282">
    <property type="entry name" value="LamG"/>
    <property type="match status" value="1"/>
</dbReference>
<keyword evidence="5 7" id="KW-1015">Disulfide bond</keyword>
<dbReference type="InterPro" id="IPR049883">
    <property type="entry name" value="NOTCH1_EGF-like"/>
</dbReference>
<dbReference type="Gene3D" id="2.10.70.10">
    <property type="entry name" value="Complement Module, domain 1"/>
    <property type="match status" value="1"/>
</dbReference>
<dbReference type="InterPro" id="IPR048287">
    <property type="entry name" value="TSPN-like_N"/>
</dbReference>
<dbReference type="PROSITE" id="PS01208">
    <property type="entry name" value="VWFC_1"/>
    <property type="match status" value="2"/>
</dbReference>
<dbReference type="InterPro" id="IPR024731">
    <property type="entry name" value="NELL2-like_EGF"/>
</dbReference>
<feature type="coiled-coil region" evidence="8">
    <location>
        <begin position="264"/>
        <end position="291"/>
    </location>
</feature>
<dbReference type="SMART" id="SM00214">
    <property type="entry name" value="VWC"/>
    <property type="match status" value="4"/>
</dbReference>
<dbReference type="Gene3D" id="2.10.25.10">
    <property type="entry name" value="Laminin"/>
    <property type="match status" value="6"/>
</dbReference>
<reference evidence="13" key="1">
    <citation type="submission" date="2025-08" db="UniProtKB">
        <authorList>
            <consortium name="RefSeq"/>
        </authorList>
    </citation>
    <scope>IDENTIFICATION</scope>
    <source>
        <tissue evidence="13">Muscle</tissue>
    </source>
</reference>
<dbReference type="Pfam" id="PF13385">
    <property type="entry name" value="Laminin_G_3"/>
    <property type="match status" value="1"/>
</dbReference>
<feature type="domain" description="EGF-like" evidence="10">
    <location>
        <begin position="619"/>
        <end position="654"/>
    </location>
</feature>
<feature type="region of interest" description="Disordered" evidence="9">
    <location>
        <begin position="946"/>
        <end position="973"/>
    </location>
</feature>
<feature type="disulfide bond" evidence="7">
    <location>
        <begin position="560"/>
        <end position="569"/>
    </location>
</feature>
<evidence type="ECO:0000259" key="10">
    <source>
        <dbReference type="PROSITE" id="PS50026"/>
    </source>
</evidence>
<evidence type="ECO:0000256" key="4">
    <source>
        <dbReference type="ARBA" id="ARBA00022837"/>
    </source>
</evidence>
<dbReference type="PROSITE" id="PS01187">
    <property type="entry name" value="EGF_CA"/>
    <property type="match status" value="3"/>
</dbReference>
<feature type="disulfide bond" evidence="7">
    <location>
        <begin position="542"/>
        <end position="552"/>
    </location>
</feature>
<sequence length="1004" mass="113445">MNLELIQELQTSTWHFTFRHRKMFALMCMVFITEVTVINTAAGLQIEPYYQVDLIDGLDVLNSTYRGLTVVEGFHKLAPAVKLTGDSRQLLLPPESYDRAAKILSLNNEFTFLVTLKQKQRNTGTVLGFSEGNTRFLEIQSSGRKNEIRLHYTHSSMVYVETFPYHLADDNWHQVALSVSGNAVDLFVDCNRIYRRVIFDVDRNATVRNTSLWLGQRNLHHFLFQGILQDVKIIGRPHGYIIQCPYLDTDCPTCGQFKQLQMSVVHLENYMKTLTQRIVQAEERLALVEECECHKNCHINETVHMDGSSWEVGCEICSCVKGTTTCHHKPCITTQCKNPVQLPGECCPICLKKCLMNGEIYDHGEGKKFGNCQKCYCDNGNMICERKQECPPLSCPVKDSFIVEGECCKVCKGIDYCSKGHDCHINANCSNLYTRYICHCTTGYQGDGKHCEDVNECLQKGGHTGHHCRENTQCVNLPGTYACECLPGYRRVDAYYCEEHNECLTGEHDCGANAFCINTVGNYKCQCLEGYSGNGHSCEPICNQSCLNGGLCVAPDICSCRQGYTGPSCELDIDECKLSIHHCHPNSECINMPGWYYCHCRLGYESRFDDNHSGIMCQDINECADNSNTCHRTAFCINEEGSYHCECQKNSSCSLSCVYYGTEKPNGDTWLALDSICTECFCKAGVVTCQKQECDCNRPDINLDCCPECDTSSYCRHQEVSKIFHNGERWVYQCQVCECLFGEIDCWELECPPVTCDYPVQHEGDCCYRCEDDVCSSQTFSRDEVSGNVTSNQHRDRGCTYKGYLYQSGDPIPINNDPCTSCNCKDGQLCCSYTPTCLANSDDTDILPATDKHKHIKPNFIHNSKQYLFKEETTQVEDLPIFTEDYAHTSSPFSKLLLVAKSTQFPDSHMEDHHFKVSLKITNDNNPSNNHGNIEKELSGAKDHLGNREQQQDFTESQESTQMQDRGKNYQGHSKEWVNIPEARGVGFPILFTSVSEASGVNNE</sequence>
<evidence type="ECO:0000256" key="3">
    <source>
        <dbReference type="ARBA" id="ARBA00022737"/>
    </source>
</evidence>
<dbReference type="InterPro" id="IPR009030">
    <property type="entry name" value="Growth_fac_rcpt_cys_sf"/>
</dbReference>
<dbReference type="InterPro" id="IPR051586">
    <property type="entry name" value="PKC-binding_NELL"/>
</dbReference>
<evidence type="ECO:0000259" key="11">
    <source>
        <dbReference type="PROSITE" id="PS50184"/>
    </source>
</evidence>
<dbReference type="PROSITE" id="PS50026">
    <property type="entry name" value="EGF_3"/>
    <property type="match status" value="6"/>
</dbReference>
<dbReference type="PROSITE" id="PS00022">
    <property type="entry name" value="EGF_1"/>
    <property type="match status" value="1"/>
</dbReference>
<dbReference type="PROSITE" id="PS50184">
    <property type="entry name" value="VWFC_2"/>
    <property type="match status" value="3"/>
</dbReference>
<feature type="domain" description="VWFC" evidence="11">
    <location>
        <begin position="352"/>
        <end position="412"/>
    </location>
</feature>
<dbReference type="SUPFAM" id="SSF57184">
    <property type="entry name" value="Growth factor receptor domain"/>
    <property type="match status" value="1"/>
</dbReference>
<dbReference type="InterPro" id="IPR000152">
    <property type="entry name" value="EGF-type_Asp/Asn_hydroxyl_site"/>
</dbReference>
<dbReference type="SMART" id="SM00181">
    <property type="entry name" value="EGF"/>
    <property type="match status" value="6"/>
</dbReference>
<dbReference type="Gene3D" id="6.20.200.20">
    <property type="match status" value="3"/>
</dbReference>
<evidence type="ECO:0000256" key="5">
    <source>
        <dbReference type="ARBA" id="ARBA00023157"/>
    </source>
</evidence>
<organism evidence="12 13">
    <name type="scientific">Limulus polyphemus</name>
    <name type="common">Atlantic horseshoe crab</name>
    <dbReference type="NCBI Taxonomy" id="6850"/>
    <lineage>
        <taxon>Eukaryota</taxon>
        <taxon>Metazoa</taxon>
        <taxon>Ecdysozoa</taxon>
        <taxon>Arthropoda</taxon>
        <taxon>Chelicerata</taxon>
        <taxon>Merostomata</taxon>
        <taxon>Xiphosura</taxon>
        <taxon>Limulidae</taxon>
        <taxon>Limulus</taxon>
    </lineage>
</organism>
<dbReference type="InterPro" id="IPR001007">
    <property type="entry name" value="VWF_dom"/>
</dbReference>
<evidence type="ECO:0000256" key="2">
    <source>
        <dbReference type="ARBA" id="ARBA00022729"/>
    </source>
</evidence>
<keyword evidence="12" id="KW-1185">Reference proteome</keyword>
<keyword evidence="6" id="KW-0325">Glycoprotein</keyword>
<feature type="domain" description="VWFC" evidence="11">
    <location>
        <begin position="295"/>
        <end position="351"/>
    </location>
</feature>
<dbReference type="PANTHER" id="PTHR24042:SF5">
    <property type="entry name" value="EGF-LIKE CALCIUM-BINDING DOMAIN-CONTAINING PROTEIN"/>
    <property type="match status" value="1"/>
</dbReference>
<keyword evidence="1 7" id="KW-0245">EGF-like domain</keyword>
<keyword evidence="4" id="KW-0106">Calcium</keyword>
<proteinExistence type="predicted"/>
<dbReference type="InterPro" id="IPR001881">
    <property type="entry name" value="EGF-like_Ca-bd_dom"/>
</dbReference>
<dbReference type="PROSITE" id="PS00010">
    <property type="entry name" value="ASX_HYDROXYL"/>
    <property type="match status" value="5"/>
</dbReference>
<evidence type="ECO:0000256" key="7">
    <source>
        <dbReference type="PROSITE-ProRule" id="PRU00076"/>
    </source>
</evidence>
<dbReference type="PROSITE" id="PS01186">
    <property type="entry name" value="EGF_2"/>
    <property type="match status" value="4"/>
</dbReference>
<dbReference type="Gene3D" id="2.60.120.200">
    <property type="match status" value="1"/>
</dbReference>
<evidence type="ECO:0000256" key="9">
    <source>
        <dbReference type="SAM" id="MobiDB-lite"/>
    </source>
</evidence>
<protein>
    <submittedName>
        <fullName evidence="13">Protein kinase C-binding protein NELL1-like</fullName>
    </submittedName>
</protein>
<accession>A0ABM1STH2</accession>
<dbReference type="InterPro" id="IPR018097">
    <property type="entry name" value="EGF_Ca-bd_CS"/>
</dbReference>
<evidence type="ECO:0000313" key="13">
    <source>
        <dbReference type="RefSeq" id="XP_022246928.1"/>
    </source>
</evidence>
<gene>
    <name evidence="13" type="primary">LOC106463659</name>
</gene>
<keyword evidence="2" id="KW-0732">Signal</keyword>
<dbReference type="SMART" id="SM00210">
    <property type="entry name" value="TSPN"/>
    <property type="match status" value="1"/>
</dbReference>
<evidence type="ECO:0000256" key="1">
    <source>
        <dbReference type="ARBA" id="ARBA00022536"/>
    </source>
</evidence>
<evidence type="ECO:0000313" key="12">
    <source>
        <dbReference type="Proteomes" id="UP000694941"/>
    </source>
</evidence>
<evidence type="ECO:0000256" key="6">
    <source>
        <dbReference type="ARBA" id="ARBA00023180"/>
    </source>
</evidence>
<feature type="domain" description="VWFC" evidence="11">
    <location>
        <begin position="713"/>
        <end position="771"/>
    </location>
</feature>
<dbReference type="InterPro" id="IPR000742">
    <property type="entry name" value="EGF"/>
</dbReference>
<dbReference type="SUPFAM" id="SSF57196">
    <property type="entry name" value="EGF/Laminin"/>
    <property type="match status" value="3"/>
</dbReference>
<comment type="caution">
    <text evidence="7">Lacks conserved residue(s) required for the propagation of feature annotation.</text>
</comment>
<feature type="domain" description="EGF-like" evidence="10">
    <location>
        <begin position="453"/>
        <end position="498"/>
    </location>
</feature>
<dbReference type="CDD" id="cd00054">
    <property type="entry name" value="EGF_CA"/>
    <property type="match status" value="5"/>
</dbReference>
<dbReference type="Proteomes" id="UP000694941">
    <property type="component" value="Unplaced"/>
</dbReference>
<feature type="domain" description="EGF-like" evidence="10">
    <location>
        <begin position="540"/>
        <end position="570"/>
    </location>
</feature>